<protein>
    <recommendedName>
        <fullName evidence="2">Reverse transcriptase/retrotransposon-derived protein RNase H-like domain-containing protein</fullName>
    </recommendedName>
</protein>
<dbReference type="GO" id="GO:0003824">
    <property type="term" value="F:catalytic activity"/>
    <property type="evidence" value="ECO:0007669"/>
    <property type="project" value="UniProtKB-KW"/>
</dbReference>
<evidence type="ECO:0000313" key="4">
    <source>
        <dbReference type="Proteomes" id="UP000765509"/>
    </source>
</evidence>
<dbReference type="OrthoDB" id="2595244at2759"/>
<dbReference type="AlphaFoldDB" id="A0A9Q3P545"/>
<dbReference type="EMBL" id="AVOT02052577">
    <property type="protein sequence ID" value="MBW0547491.1"/>
    <property type="molecule type" value="Genomic_DNA"/>
</dbReference>
<dbReference type="PANTHER" id="PTHR37984:SF5">
    <property type="entry name" value="PROTEIN NYNRIN-LIKE"/>
    <property type="match status" value="1"/>
</dbReference>
<organism evidence="3 4">
    <name type="scientific">Austropuccinia psidii MF-1</name>
    <dbReference type="NCBI Taxonomy" id="1389203"/>
    <lineage>
        <taxon>Eukaryota</taxon>
        <taxon>Fungi</taxon>
        <taxon>Dikarya</taxon>
        <taxon>Basidiomycota</taxon>
        <taxon>Pucciniomycotina</taxon>
        <taxon>Pucciniomycetes</taxon>
        <taxon>Pucciniales</taxon>
        <taxon>Sphaerophragmiaceae</taxon>
        <taxon>Austropuccinia</taxon>
    </lineage>
</organism>
<accession>A0A9Q3P545</accession>
<sequence>MLNVERPSPPLLIITASPASPRAREALESHIDELVKLGVLRTVGHNEEVEVTTPVIITWHNDKSRMVGDFGAFNTYTIPERYPVPRIHENLTQLSKENFITSMDPLKGFHHNVLAPHSSKLLRIMAHCDELSEGRLIIYIYDIIICSETWKLKLESLSLLLMKIIQVNMRISLKKCNFGFHELKALGDVVSVLRLGVDKNKGAAVLLKQILQNKKEMMSFLGFSSYYRQNLEDFAIHSKLLYRICDQQTVFEMTQERMEAYETIKYAFTNAPVLLIPDWKLPFKLYIDACGEGLGVALHQVQIVNYKPYKHPICFI</sequence>
<name>A0A9Q3P545_9BASI</name>
<dbReference type="PANTHER" id="PTHR37984">
    <property type="entry name" value="PROTEIN CBG26694"/>
    <property type="match status" value="1"/>
</dbReference>
<evidence type="ECO:0000313" key="3">
    <source>
        <dbReference type="EMBL" id="MBW0547491.1"/>
    </source>
</evidence>
<proteinExistence type="predicted"/>
<dbReference type="InterPro" id="IPR043128">
    <property type="entry name" value="Rev_trsase/Diguanyl_cyclase"/>
</dbReference>
<dbReference type="InterPro" id="IPR050951">
    <property type="entry name" value="Retrovirus_Pol_polyprotein"/>
</dbReference>
<dbReference type="InterPro" id="IPR043502">
    <property type="entry name" value="DNA/RNA_pol_sf"/>
</dbReference>
<keyword evidence="1" id="KW-0511">Multifunctional enzyme</keyword>
<comment type="caution">
    <text evidence="3">The sequence shown here is derived from an EMBL/GenBank/DDBJ whole genome shotgun (WGS) entry which is preliminary data.</text>
</comment>
<evidence type="ECO:0000256" key="1">
    <source>
        <dbReference type="ARBA" id="ARBA00023268"/>
    </source>
</evidence>
<dbReference type="SUPFAM" id="SSF56672">
    <property type="entry name" value="DNA/RNA polymerases"/>
    <property type="match status" value="1"/>
</dbReference>
<dbReference type="InterPro" id="IPR041577">
    <property type="entry name" value="RT_RNaseH_2"/>
</dbReference>
<keyword evidence="4" id="KW-1185">Reference proteome</keyword>
<dbReference type="Pfam" id="PF17919">
    <property type="entry name" value="RT_RNaseH_2"/>
    <property type="match status" value="1"/>
</dbReference>
<evidence type="ECO:0000259" key="2">
    <source>
        <dbReference type="Pfam" id="PF17919"/>
    </source>
</evidence>
<gene>
    <name evidence="3" type="ORF">O181_087206</name>
</gene>
<dbReference type="Proteomes" id="UP000765509">
    <property type="component" value="Unassembled WGS sequence"/>
</dbReference>
<dbReference type="Gene3D" id="3.30.70.270">
    <property type="match status" value="2"/>
</dbReference>
<feature type="domain" description="Reverse transcriptase/retrotransposon-derived protein RNase H-like" evidence="2">
    <location>
        <begin position="254"/>
        <end position="304"/>
    </location>
</feature>
<reference evidence="3" key="1">
    <citation type="submission" date="2021-03" db="EMBL/GenBank/DDBJ databases">
        <title>Draft genome sequence of rust myrtle Austropuccinia psidii MF-1, a brazilian biotype.</title>
        <authorList>
            <person name="Quecine M.C."/>
            <person name="Pachon D.M.R."/>
            <person name="Bonatelli M.L."/>
            <person name="Correr F.H."/>
            <person name="Franceschini L.M."/>
            <person name="Leite T.F."/>
            <person name="Margarido G.R.A."/>
            <person name="Almeida C.A."/>
            <person name="Ferrarezi J.A."/>
            <person name="Labate C.A."/>
        </authorList>
    </citation>
    <scope>NUCLEOTIDE SEQUENCE</scope>
    <source>
        <strain evidence="3">MF-1</strain>
    </source>
</reference>